<evidence type="ECO:0000313" key="3">
    <source>
        <dbReference type="EMBL" id="KAE8984798.1"/>
    </source>
</evidence>
<protein>
    <recommendedName>
        <fullName evidence="2">ZSWIM1/3 RNaseH-like domain-containing protein</fullName>
    </recommendedName>
</protein>
<dbReference type="AlphaFoldDB" id="A0A6A3IV91"/>
<accession>A0A6A3IV91</accession>
<name>A0A6A3IV91_9STRA</name>
<dbReference type="EMBL" id="QXFV01002668">
    <property type="protein sequence ID" value="KAE8984798.1"/>
    <property type="molecule type" value="Genomic_DNA"/>
</dbReference>
<organism evidence="3 4">
    <name type="scientific">Phytophthora rubi</name>
    <dbReference type="NCBI Taxonomy" id="129364"/>
    <lineage>
        <taxon>Eukaryota</taxon>
        <taxon>Sar</taxon>
        <taxon>Stramenopiles</taxon>
        <taxon>Oomycota</taxon>
        <taxon>Peronosporomycetes</taxon>
        <taxon>Peronosporales</taxon>
        <taxon>Peronosporaceae</taxon>
        <taxon>Phytophthora</taxon>
    </lineage>
</organism>
<dbReference type="InterPro" id="IPR052579">
    <property type="entry name" value="Zinc_finger_SWIM"/>
</dbReference>
<comment type="caution">
    <text evidence="3">The sequence shown here is derived from an EMBL/GenBank/DDBJ whole genome shotgun (WGS) entry which is preliminary data.</text>
</comment>
<proteinExistence type="predicted"/>
<dbReference type="Pfam" id="PF21056">
    <property type="entry name" value="ZSWIM1-3_RNaseH-like"/>
    <property type="match status" value="1"/>
</dbReference>
<feature type="compositionally biased region" description="Polar residues" evidence="1">
    <location>
        <begin position="1"/>
        <end position="17"/>
    </location>
</feature>
<gene>
    <name evidence="3" type="ORF">PR001_g23072</name>
</gene>
<dbReference type="PANTHER" id="PTHR31569:SF4">
    <property type="entry name" value="SWIM-TYPE DOMAIN-CONTAINING PROTEIN"/>
    <property type="match status" value="1"/>
</dbReference>
<evidence type="ECO:0000259" key="2">
    <source>
        <dbReference type="Pfam" id="PF21056"/>
    </source>
</evidence>
<feature type="region of interest" description="Disordered" evidence="1">
    <location>
        <begin position="1"/>
        <end position="25"/>
    </location>
</feature>
<evidence type="ECO:0000313" key="4">
    <source>
        <dbReference type="Proteomes" id="UP000429607"/>
    </source>
</evidence>
<reference evidence="3 4" key="1">
    <citation type="submission" date="2018-09" db="EMBL/GenBank/DDBJ databases">
        <title>Genomic investigation of the strawberry pathogen Phytophthora fragariae indicates pathogenicity is determined by transcriptional variation in three key races.</title>
        <authorList>
            <person name="Adams T.M."/>
            <person name="Armitage A.D."/>
            <person name="Sobczyk M.K."/>
            <person name="Bates H.J."/>
            <person name="Dunwell J.M."/>
            <person name="Nellist C.F."/>
            <person name="Harrison R.J."/>
        </authorList>
    </citation>
    <scope>NUCLEOTIDE SEQUENCE [LARGE SCALE GENOMIC DNA]</scope>
    <source>
        <strain evidence="3 4">SCRP249</strain>
    </source>
</reference>
<evidence type="ECO:0000256" key="1">
    <source>
        <dbReference type="SAM" id="MobiDB-lite"/>
    </source>
</evidence>
<dbReference type="Proteomes" id="UP000429607">
    <property type="component" value="Unassembled WGS sequence"/>
</dbReference>
<dbReference type="InterPro" id="IPR048324">
    <property type="entry name" value="ZSWIM1-3_RNaseH-like"/>
</dbReference>
<dbReference type="PANTHER" id="PTHR31569">
    <property type="entry name" value="SWIM-TYPE DOMAIN-CONTAINING PROTEIN"/>
    <property type="match status" value="1"/>
</dbReference>
<sequence>MASVASSDSGTEATNEPANAGAPEAHVPAVTSVRAPRMEQRYYASWEEFFLALSEYQDATCQVFRKRTSTSGQYVQHALMENESAECLTDAITSFKSFNPTWDRVRVIIVDKDFGEISLLRAAFPGARILLCVFHVVKYLRVEVAKREYGVLTG</sequence>
<feature type="domain" description="ZSWIM1/3 RNaseH-like" evidence="2">
    <location>
        <begin position="69"/>
        <end position="130"/>
    </location>
</feature>